<gene>
    <name evidence="1" type="ORF">S12H4_10519</name>
</gene>
<dbReference type="AlphaFoldDB" id="X1Q5X9"/>
<comment type="caution">
    <text evidence="1">The sequence shown here is derived from an EMBL/GenBank/DDBJ whole genome shotgun (WGS) entry which is preliminary data.</text>
</comment>
<protein>
    <submittedName>
        <fullName evidence="1">Uncharacterized protein</fullName>
    </submittedName>
</protein>
<proteinExistence type="predicted"/>
<evidence type="ECO:0000313" key="1">
    <source>
        <dbReference type="EMBL" id="GAI63922.1"/>
    </source>
</evidence>
<sequence>SKYNLKKRRPKMLPEQLNFLDRFDNFYQVIVNAVKEDKVNERDFSLFKNALLTNGFINKESL</sequence>
<feature type="non-terminal residue" evidence="1">
    <location>
        <position position="1"/>
    </location>
</feature>
<organism evidence="1">
    <name type="scientific">marine sediment metagenome</name>
    <dbReference type="NCBI Taxonomy" id="412755"/>
    <lineage>
        <taxon>unclassified sequences</taxon>
        <taxon>metagenomes</taxon>
        <taxon>ecological metagenomes</taxon>
    </lineage>
</organism>
<dbReference type="EMBL" id="BARW01004515">
    <property type="protein sequence ID" value="GAI63922.1"/>
    <property type="molecule type" value="Genomic_DNA"/>
</dbReference>
<name>X1Q5X9_9ZZZZ</name>
<reference evidence="1" key="1">
    <citation type="journal article" date="2014" name="Front. Microbiol.">
        <title>High frequency of phylogenetically diverse reductive dehalogenase-homologous genes in deep subseafloor sedimentary metagenomes.</title>
        <authorList>
            <person name="Kawai M."/>
            <person name="Futagami T."/>
            <person name="Toyoda A."/>
            <person name="Takaki Y."/>
            <person name="Nishi S."/>
            <person name="Hori S."/>
            <person name="Arai W."/>
            <person name="Tsubouchi T."/>
            <person name="Morono Y."/>
            <person name="Uchiyama I."/>
            <person name="Ito T."/>
            <person name="Fujiyama A."/>
            <person name="Inagaki F."/>
            <person name="Takami H."/>
        </authorList>
    </citation>
    <scope>NUCLEOTIDE SEQUENCE</scope>
    <source>
        <strain evidence="1">Expedition CK06-06</strain>
    </source>
</reference>
<accession>X1Q5X9</accession>